<evidence type="ECO:0000256" key="5">
    <source>
        <dbReference type="PROSITE-ProRule" id="PRU00267"/>
    </source>
</evidence>
<evidence type="ECO:0000256" key="6">
    <source>
        <dbReference type="SAM" id="MobiDB-lite"/>
    </source>
</evidence>
<feature type="compositionally biased region" description="Acidic residues" evidence="6">
    <location>
        <begin position="1010"/>
        <end position="1027"/>
    </location>
</feature>
<name>A0A9W8BMV2_9FUNG</name>
<dbReference type="Proteomes" id="UP001150907">
    <property type="component" value="Unassembled WGS sequence"/>
</dbReference>
<keyword evidence="3" id="KW-0804">Transcription</keyword>
<evidence type="ECO:0000256" key="2">
    <source>
        <dbReference type="ARBA" id="ARBA00023125"/>
    </source>
</evidence>
<feature type="compositionally biased region" description="Polar residues" evidence="6">
    <location>
        <begin position="39"/>
        <end position="55"/>
    </location>
</feature>
<dbReference type="InterPro" id="IPR042536">
    <property type="entry name" value="TFIIIC_tauA_Sfc1"/>
</dbReference>
<dbReference type="InterPro" id="IPR041499">
    <property type="entry name" value="Tfc1/Sfc1_N"/>
</dbReference>
<evidence type="ECO:0000256" key="4">
    <source>
        <dbReference type="ARBA" id="ARBA00023242"/>
    </source>
</evidence>
<protein>
    <submittedName>
        <fullName evidence="8">Tau 95 subunit of transcription factor TFIIIC</fullName>
    </submittedName>
</protein>
<evidence type="ECO:0000313" key="8">
    <source>
        <dbReference type="EMBL" id="KAJ2007342.1"/>
    </source>
</evidence>
<feature type="region of interest" description="Disordered" evidence="6">
    <location>
        <begin position="135"/>
        <end position="161"/>
    </location>
</feature>
<dbReference type="Pfam" id="PF09734">
    <property type="entry name" value="Tau95"/>
    <property type="match status" value="1"/>
</dbReference>
<dbReference type="GO" id="GO:0005634">
    <property type="term" value="C:nucleus"/>
    <property type="evidence" value="ECO:0007669"/>
    <property type="project" value="UniProtKB-SubCell"/>
</dbReference>
<feature type="region of interest" description="Disordered" evidence="6">
    <location>
        <begin position="678"/>
        <end position="702"/>
    </location>
</feature>
<dbReference type="InterPro" id="IPR036910">
    <property type="entry name" value="HMG_box_dom_sf"/>
</dbReference>
<keyword evidence="2 5" id="KW-0238">DNA-binding</keyword>
<evidence type="ECO:0000256" key="1">
    <source>
        <dbReference type="ARBA" id="ARBA00004123"/>
    </source>
</evidence>
<feature type="compositionally biased region" description="Polar residues" evidence="6">
    <location>
        <begin position="135"/>
        <end position="154"/>
    </location>
</feature>
<dbReference type="AlphaFoldDB" id="A0A9W8BMV2"/>
<dbReference type="Gene3D" id="3.30.200.160">
    <property type="entry name" value="TFIIIC, subcomplex tauA, subunit Sfc1, barrel domain"/>
    <property type="match status" value="1"/>
</dbReference>
<feature type="DNA-binding region" description="HMG box" evidence="5">
    <location>
        <begin position="163"/>
        <end position="231"/>
    </location>
</feature>
<dbReference type="PANTHER" id="PTHR13230">
    <property type="entry name" value="GENERAL TRANSCRIPTION FACTOR IIIC, POLYPEPTIDE 5"/>
    <property type="match status" value="1"/>
</dbReference>
<feature type="region of interest" description="Disordered" evidence="6">
    <location>
        <begin position="997"/>
        <end position="1027"/>
    </location>
</feature>
<dbReference type="GO" id="GO:0006384">
    <property type="term" value="P:transcription initiation at RNA polymerase III promoter"/>
    <property type="evidence" value="ECO:0007669"/>
    <property type="project" value="InterPro"/>
</dbReference>
<comment type="subcellular location">
    <subcellularLocation>
        <location evidence="1">Nucleus</location>
    </subcellularLocation>
</comment>
<dbReference type="GO" id="GO:0001002">
    <property type="term" value="F:RNA polymerase III type 1 promoter sequence-specific DNA binding"/>
    <property type="evidence" value="ECO:0007669"/>
    <property type="project" value="TreeGrafter"/>
</dbReference>
<keyword evidence="4 5" id="KW-0539">Nucleus</keyword>
<dbReference type="InterPro" id="IPR040454">
    <property type="entry name" value="TF_IIIC_Tfc1/Sfc1"/>
</dbReference>
<evidence type="ECO:0000259" key="7">
    <source>
        <dbReference type="PROSITE" id="PS50118"/>
    </source>
</evidence>
<dbReference type="PANTHER" id="PTHR13230:SF5">
    <property type="entry name" value="GENERAL TRANSCRIPTION FACTOR 3C POLYPEPTIDE 5"/>
    <property type="match status" value="1"/>
</dbReference>
<dbReference type="SUPFAM" id="SSF47095">
    <property type="entry name" value="HMG-box"/>
    <property type="match status" value="1"/>
</dbReference>
<sequence>MQTNALPNVGLPQQLQQQGIQHRQQQEYALSPIPHLLPASSTTPSFQPAETPVSSTFNNPVAPSAIPPGDSFYSFAQQPPATPPSLISAQSGAVGSGQQEPLQLLNIPVNHSYSHQPPSQHSQMAVAAQLLHTNPLTPTGSAQQTMTAQSQPKSRQPRNKSKFKRFRNAFIFYVNDQRSKVDEETKKLKNRPFLQLMSARWKSMTESERSPYVKQAERDKERFNDDVKKYGKYESRQRRYNKARSASREIPGQQGSMFGLSVGGGGVPPYQNTTGAANILYDDGYGNAMHQSQVQAQALAQAQIQHAHRQAQADAAAAFPSFYVGYTHGDPQANAVATASYPPPDLRHGGVANGTGAVPAIMTQSVQQGGLLCLPELATHRTSLSSSASSNELGDLRQSPLGHVFPWLTASDRLSAGNKVVGAGKPYPFYQNQPATPGGTFMQQVPAAIPIAHSLTEPMLYGGDAHSAQPQIPLAVQAQIPQFMDAQNKAAKRWEIPRQRAFAIEYPGYVRDVNKAVLTLGGHEQLARSMVNDKDDDLPVELRFRYDDPTSHPISGEKVATQNLLLKVTKCTRRPKNKALGGAQASAVAVVSESAKVVAVIDKTVRFRKLADFQCIVPKGDPLTQFARVLRSVDIDEAKKLCESGVLDTGLTAATGYIPAPFLDRLCWPSQYPLKDSADASRATRDQHMEGVEESKPSNSQTDNKFNAIVITFSSLAVPTGPTPAAQKAIEKIPPELLKKAQDILAETPVVSRNSMDVLIPPSELNGCKMVTIMTTMAYLMEKSPWRSCWIRFGYDPRKEEDAYKYQVLDMRRLAKSEPSGRVRINRRGVQLPMRVQQQQQEETAARNIVKAQHYLFDESAARQGIAGIFQFHHVRVPLIQNLIEYPGGRRKRPCEKSGWLQPSLAQEIRFKARAFKRKYEDPERAGDGSLDIDYDALDKNIAADRRAEEAELEVEERLRVRGMGSTLGQASQAILESVDAHVDRLMESLGSMGGTGISAADSLGNYGDDSSEFEVYGEESDDLESD</sequence>
<dbReference type="InterPro" id="IPR019136">
    <property type="entry name" value="TF_IIIC_su-5_HTH"/>
</dbReference>
<dbReference type="EMBL" id="JANBQF010000029">
    <property type="protein sequence ID" value="KAJ2007342.1"/>
    <property type="molecule type" value="Genomic_DNA"/>
</dbReference>
<keyword evidence="9" id="KW-1185">Reference proteome</keyword>
<feature type="compositionally biased region" description="Low complexity" evidence="6">
    <location>
        <begin position="13"/>
        <end position="23"/>
    </location>
</feature>
<dbReference type="SMART" id="SM00398">
    <property type="entry name" value="HMG"/>
    <property type="match status" value="1"/>
</dbReference>
<dbReference type="PROSITE" id="PS50118">
    <property type="entry name" value="HMG_BOX_2"/>
    <property type="match status" value="1"/>
</dbReference>
<dbReference type="GO" id="GO:0001003">
    <property type="term" value="F:RNA polymerase III type 2 promoter sequence-specific DNA binding"/>
    <property type="evidence" value="ECO:0007669"/>
    <property type="project" value="TreeGrafter"/>
</dbReference>
<gene>
    <name evidence="8" type="primary">TFC1</name>
    <name evidence="8" type="ORF">H4R26_000824</name>
</gene>
<dbReference type="Pfam" id="PF17682">
    <property type="entry name" value="Tau95_N"/>
    <property type="match status" value="1"/>
</dbReference>
<proteinExistence type="predicted"/>
<feature type="region of interest" description="Disordered" evidence="6">
    <location>
        <begin position="235"/>
        <end position="254"/>
    </location>
</feature>
<dbReference type="OrthoDB" id="5598268at2759"/>
<dbReference type="Pfam" id="PF00505">
    <property type="entry name" value="HMG_box"/>
    <property type="match status" value="1"/>
</dbReference>
<evidence type="ECO:0000313" key="9">
    <source>
        <dbReference type="Proteomes" id="UP001150907"/>
    </source>
</evidence>
<dbReference type="InterPro" id="IPR009071">
    <property type="entry name" value="HMG_box_dom"/>
</dbReference>
<accession>A0A9W8BMV2</accession>
<evidence type="ECO:0000256" key="3">
    <source>
        <dbReference type="ARBA" id="ARBA00023163"/>
    </source>
</evidence>
<dbReference type="GO" id="GO:0000127">
    <property type="term" value="C:transcription factor TFIIIC complex"/>
    <property type="evidence" value="ECO:0007669"/>
    <property type="project" value="InterPro"/>
</dbReference>
<comment type="caution">
    <text evidence="8">The sequence shown here is derived from an EMBL/GenBank/DDBJ whole genome shotgun (WGS) entry which is preliminary data.</text>
</comment>
<reference evidence="8" key="1">
    <citation type="submission" date="2022-07" db="EMBL/GenBank/DDBJ databases">
        <title>Phylogenomic reconstructions and comparative analyses of Kickxellomycotina fungi.</title>
        <authorList>
            <person name="Reynolds N.K."/>
            <person name="Stajich J.E."/>
            <person name="Barry K."/>
            <person name="Grigoriev I.V."/>
            <person name="Crous P."/>
            <person name="Smith M.E."/>
        </authorList>
    </citation>
    <scope>NUCLEOTIDE SEQUENCE</scope>
    <source>
        <strain evidence="8">IMI 214461</strain>
    </source>
</reference>
<feature type="region of interest" description="Disordered" evidence="6">
    <location>
        <begin position="1"/>
        <end position="55"/>
    </location>
</feature>
<feature type="domain" description="HMG box" evidence="7">
    <location>
        <begin position="163"/>
        <end position="231"/>
    </location>
</feature>
<organism evidence="8 9">
    <name type="scientific">Coemansia thaxteri</name>
    <dbReference type="NCBI Taxonomy" id="2663907"/>
    <lineage>
        <taxon>Eukaryota</taxon>
        <taxon>Fungi</taxon>
        <taxon>Fungi incertae sedis</taxon>
        <taxon>Zoopagomycota</taxon>
        <taxon>Kickxellomycotina</taxon>
        <taxon>Kickxellomycetes</taxon>
        <taxon>Kickxellales</taxon>
        <taxon>Kickxellaceae</taxon>
        <taxon>Coemansia</taxon>
    </lineage>
</organism>
<dbReference type="CDD" id="cd00084">
    <property type="entry name" value="HMG-box_SF"/>
    <property type="match status" value="1"/>
</dbReference>
<feature type="compositionally biased region" description="Basic and acidic residues" evidence="6">
    <location>
        <begin position="678"/>
        <end position="696"/>
    </location>
</feature>
<dbReference type="Gene3D" id="1.10.30.10">
    <property type="entry name" value="High mobility group box domain"/>
    <property type="match status" value="1"/>
</dbReference>